<evidence type="ECO:0000313" key="3">
    <source>
        <dbReference type="EMBL" id="KDR69786.1"/>
    </source>
</evidence>
<keyword evidence="2" id="KW-0732">Signal</keyword>
<evidence type="ECO:0000313" key="4">
    <source>
        <dbReference type="Proteomes" id="UP000027222"/>
    </source>
</evidence>
<feature type="region of interest" description="Disordered" evidence="1">
    <location>
        <begin position="51"/>
        <end position="70"/>
    </location>
</feature>
<sequence length="70" mass="8073">MFLWKATLWGVSASFLVGFLQRQSLYTGCVAETAFGRDNYQSVTRDRLPKWATSTNKQDRNKGTRSRVRL</sequence>
<dbReference type="HOGENOM" id="CLU_2757949_0_0_1"/>
<dbReference type="Proteomes" id="UP000027222">
    <property type="component" value="Unassembled WGS sequence"/>
</dbReference>
<evidence type="ECO:0000256" key="1">
    <source>
        <dbReference type="SAM" id="MobiDB-lite"/>
    </source>
</evidence>
<dbReference type="EMBL" id="KL142400">
    <property type="protein sequence ID" value="KDR69786.1"/>
    <property type="molecule type" value="Genomic_DNA"/>
</dbReference>
<dbReference type="AlphaFoldDB" id="A0A067SFV9"/>
<name>A0A067SFV9_GALM3</name>
<organism evidence="3 4">
    <name type="scientific">Galerina marginata (strain CBS 339.88)</name>
    <dbReference type="NCBI Taxonomy" id="685588"/>
    <lineage>
        <taxon>Eukaryota</taxon>
        <taxon>Fungi</taxon>
        <taxon>Dikarya</taxon>
        <taxon>Basidiomycota</taxon>
        <taxon>Agaricomycotina</taxon>
        <taxon>Agaricomycetes</taxon>
        <taxon>Agaricomycetidae</taxon>
        <taxon>Agaricales</taxon>
        <taxon>Agaricineae</taxon>
        <taxon>Strophariaceae</taxon>
        <taxon>Galerina</taxon>
    </lineage>
</organism>
<evidence type="ECO:0000256" key="2">
    <source>
        <dbReference type="SAM" id="SignalP"/>
    </source>
</evidence>
<proteinExistence type="predicted"/>
<keyword evidence="4" id="KW-1185">Reference proteome</keyword>
<feature type="signal peptide" evidence="2">
    <location>
        <begin position="1"/>
        <end position="22"/>
    </location>
</feature>
<reference evidence="4" key="1">
    <citation type="journal article" date="2014" name="Proc. Natl. Acad. Sci. U.S.A.">
        <title>Extensive sampling of basidiomycete genomes demonstrates inadequacy of the white-rot/brown-rot paradigm for wood decay fungi.</title>
        <authorList>
            <person name="Riley R."/>
            <person name="Salamov A.A."/>
            <person name="Brown D.W."/>
            <person name="Nagy L.G."/>
            <person name="Floudas D."/>
            <person name="Held B.W."/>
            <person name="Levasseur A."/>
            <person name="Lombard V."/>
            <person name="Morin E."/>
            <person name="Otillar R."/>
            <person name="Lindquist E.A."/>
            <person name="Sun H."/>
            <person name="LaButti K.M."/>
            <person name="Schmutz J."/>
            <person name="Jabbour D."/>
            <person name="Luo H."/>
            <person name="Baker S.E."/>
            <person name="Pisabarro A.G."/>
            <person name="Walton J.D."/>
            <person name="Blanchette R.A."/>
            <person name="Henrissat B."/>
            <person name="Martin F."/>
            <person name="Cullen D."/>
            <person name="Hibbett D.S."/>
            <person name="Grigoriev I.V."/>
        </authorList>
    </citation>
    <scope>NUCLEOTIDE SEQUENCE [LARGE SCALE GENOMIC DNA]</scope>
    <source>
        <strain evidence="4">CBS 339.88</strain>
    </source>
</reference>
<evidence type="ECO:0008006" key="5">
    <source>
        <dbReference type="Google" id="ProtNLM"/>
    </source>
</evidence>
<gene>
    <name evidence="3" type="ORF">GALMADRAFT_255578</name>
</gene>
<protein>
    <recommendedName>
        <fullName evidence="5">Secreted protein</fullName>
    </recommendedName>
</protein>
<feature type="chain" id="PRO_5001645702" description="Secreted protein" evidence="2">
    <location>
        <begin position="23"/>
        <end position="70"/>
    </location>
</feature>
<accession>A0A067SFV9</accession>